<organism evidence="8">
    <name type="scientific">marine sediment metagenome</name>
    <dbReference type="NCBI Taxonomy" id="412755"/>
    <lineage>
        <taxon>unclassified sequences</taxon>
        <taxon>metagenomes</taxon>
        <taxon>ecological metagenomes</taxon>
    </lineage>
</organism>
<feature type="transmembrane region" description="Helical" evidence="6">
    <location>
        <begin position="181"/>
        <end position="203"/>
    </location>
</feature>
<protein>
    <recommendedName>
        <fullName evidence="7">UspA domain-containing protein</fullName>
    </recommendedName>
</protein>
<feature type="domain" description="UspA" evidence="7">
    <location>
        <begin position="498"/>
        <end position="628"/>
    </location>
</feature>
<keyword evidence="4 6" id="KW-1133">Transmembrane helix</keyword>
<comment type="subcellular location">
    <subcellularLocation>
        <location evidence="1">Cell membrane</location>
        <topology evidence="1">Multi-pass membrane protein</topology>
    </subcellularLocation>
</comment>
<feature type="transmembrane region" description="Helical" evidence="6">
    <location>
        <begin position="390"/>
        <end position="409"/>
    </location>
</feature>
<name>A0A0F9XXA8_9ZZZZ</name>
<feature type="transmembrane region" description="Helical" evidence="6">
    <location>
        <begin position="30"/>
        <end position="54"/>
    </location>
</feature>
<dbReference type="EMBL" id="LAZR01000061">
    <property type="protein sequence ID" value="KKN97013.1"/>
    <property type="molecule type" value="Genomic_DNA"/>
</dbReference>
<dbReference type="InterPro" id="IPR050367">
    <property type="entry name" value="APC_superfamily"/>
</dbReference>
<feature type="transmembrane region" description="Helical" evidence="6">
    <location>
        <begin position="61"/>
        <end position="81"/>
    </location>
</feature>
<sequence>MSSDPAPSAAGAPAPGAPPVAGELSRDLKLFHVIMMGLGMMIGAGVFVGIGISVRGAGPGGLLLTFALNGLIALFTAMSFAELSSAIPRAGGAYNFARIGFGRGASFIAGWTEWFASALAGAFYAVVFATFTLSFLNGMFGWDLSADQQQGVVKIIAVAAAATFVYINYRGSSETAKIGAIFTVLQMLLVAGIGVTGIVTAFVRPERLANFQPFLTDDGWWKLLGTMGVIYVAFEGFEVIAQAGDETVAPKRNLPKAMLYSVLIVTVTYLAVAFASVVAIRSADGGMAAYATATEQGGKPFFTAAVEQLIPFRGVGGALVALAVIFSATSALNATIYSATRASFALGRDGMLPPAFARISTRRKTPYVALTFTAVIVLTASVLMNPVHGAATASMMFLCLFFMVNLCVIRIRLNMGDELEYGFIMPLFPLFPILAIVCQIALAGGIFAESKAAVLIAAIWVPAGVLFYLLYARKRAPAADHEIHVFEEAPEPKGDDYRIMVSVANPANALEMVRMTYRLAGAKSARVQLLHMVPVPPNVPLRDAHKYMLAGREAITETLLYLAPMFPITTTMRYCRNIARGILSAVRDKHVDLLILGWHGRRPGKVFRLGSTIDPIIERCPCNVLVLKNCGGNREFARVLVPIGGGPYSAYALEMATIFAEQETGQVTALTVARPGDEPMDLDEFIRDHADRLALPPERITPRVVESNDVAGAILAEAAEHDLVILGCTREPLLHQVTRASLPDLIAQRCDKPLVMVKASGGIRSWIKRWI</sequence>
<dbReference type="SUPFAM" id="SSF52402">
    <property type="entry name" value="Adenine nucleotide alpha hydrolases-like"/>
    <property type="match status" value="2"/>
</dbReference>
<gene>
    <name evidence="8" type="ORF">LCGC14_0162640</name>
</gene>
<reference evidence="8" key="1">
    <citation type="journal article" date="2015" name="Nature">
        <title>Complex archaea that bridge the gap between prokaryotes and eukaryotes.</title>
        <authorList>
            <person name="Spang A."/>
            <person name="Saw J.H."/>
            <person name="Jorgensen S.L."/>
            <person name="Zaremba-Niedzwiedzka K."/>
            <person name="Martijn J."/>
            <person name="Lind A.E."/>
            <person name="van Eijk R."/>
            <person name="Schleper C."/>
            <person name="Guy L."/>
            <person name="Ettema T.J."/>
        </authorList>
    </citation>
    <scope>NUCLEOTIDE SEQUENCE</scope>
</reference>
<feature type="transmembrane region" description="Helical" evidence="6">
    <location>
        <begin position="257"/>
        <end position="280"/>
    </location>
</feature>
<proteinExistence type="predicted"/>
<keyword evidence="3 6" id="KW-0812">Transmembrane</keyword>
<dbReference type="InterPro" id="IPR006016">
    <property type="entry name" value="UspA"/>
</dbReference>
<evidence type="ECO:0000259" key="7">
    <source>
        <dbReference type="Pfam" id="PF00582"/>
    </source>
</evidence>
<dbReference type="GO" id="GO:0016020">
    <property type="term" value="C:membrane"/>
    <property type="evidence" value="ECO:0007669"/>
    <property type="project" value="UniProtKB-SubCell"/>
</dbReference>
<evidence type="ECO:0000256" key="5">
    <source>
        <dbReference type="ARBA" id="ARBA00023136"/>
    </source>
</evidence>
<comment type="caution">
    <text evidence="8">The sequence shown here is derived from an EMBL/GenBank/DDBJ whole genome shotgun (WGS) entry which is preliminary data.</text>
</comment>
<dbReference type="Gene3D" id="3.40.50.12370">
    <property type="match status" value="1"/>
</dbReference>
<dbReference type="InterPro" id="IPR002293">
    <property type="entry name" value="AA/rel_permease1"/>
</dbReference>
<dbReference type="PANTHER" id="PTHR42770:SF11">
    <property type="entry name" value="INNER MEMBRANE TRANSPORT PROTEIN YBAT"/>
    <property type="match status" value="1"/>
</dbReference>
<feature type="domain" description="UspA" evidence="7">
    <location>
        <begin position="636"/>
        <end position="758"/>
    </location>
</feature>
<evidence type="ECO:0000256" key="6">
    <source>
        <dbReference type="SAM" id="Phobius"/>
    </source>
</evidence>
<feature type="transmembrane region" description="Helical" evidence="6">
    <location>
        <begin position="318"/>
        <end position="339"/>
    </location>
</feature>
<evidence type="ECO:0000256" key="1">
    <source>
        <dbReference type="ARBA" id="ARBA00004651"/>
    </source>
</evidence>
<accession>A0A0F9XXA8</accession>
<feature type="transmembrane region" description="Helical" evidence="6">
    <location>
        <begin position="152"/>
        <end position="169"/>
    </location>
</feature>
<keyword evidence="2" id="KW-1003">Cell membrane</keyword>
<feature type="transmembrane region" description="Helical" evidence="6">
    <location>
        <begin position="367"/>
        <end position="384"/>
    </location>
</feature>
<feature type="transmembrane region" description="Helical" evidence="6">
    <location>
        <begin position="452"/>
        <end position="471"/>
    </location>
</feature>
<dbReference type="Pfam" id="PF13520">
    <property type="entry name" value="AA_permease_2"/>
    <property type="match status" value="1"/>
</dbReference>
<evidence type="ECO:0000313" key="8">
    <source>
        <dbReference type="EMBL" id="KKN97013.1"/>
    </source>
</evidence>
<dbReference type="GO" id="GO:0055085">
    <property type="term" value="P:transmembrane transport"/>
    <property type="evidence" value="ECO:0007669"/>
    <property type="project" value="InterPro"/>
</dbReference>
<evidence type="ECO:0000256" key="3">
    <source>
        <dbReference type="ARBA" id="ARBA00022692"/>
    </source>
</evidence>
<keyword evidence="5 6" id="KW-0472">Membrane</keyword>
<feature type="transmembrane region" description="Helical" evidence="6">
    <location>
        <begin position="114"/>
        <end position="140"/>
    </location>
</feature>
<dbReference type="AlphaFoldDB" id="A0A0F9XXA8"/>
<dbReference type="PANTHER" id="PTHR42770">
    <property type="entry name" value="AMINO ACID TRANSPORTER-RELATED"/>
    <property type="match status" value="1"/>
</dbReference>
<evidence type="ECO:0000256" key="2">
    <source>
        <dbReference type="ARBA" id="ARBA00022475"/>
    </source>
</evidence>
<feature type="transmembrane region" description="Helical" evidence="6">
    <location>
        <begin position="421"/>
        <end position="446"/>
    </location>
</feature>
<dbReference type="Pfam" id="PF00582">
    <property type="entry name" value="Usp"/>
    <property type="match status" value="2"/>
</dbReference>
<dbReference type="CDD" id="cd00293">
    <property type="entry name" value="USP-like"/>
    <property type="match status" value="1"/>
</dbReference>
<evidence type="ECO:0000256" key="4">
    <source>
        <dbReference type="ARBA" id="ARBA00022989"/>
    </source>
</evidence>
<dbReference type="Gene3D" id="1.20.1740.10">
    <property type="entry name" value="Amino acid/polyamine transporter I"/>
    <property type="match status" value="1"/>
</dbReference>